<dbReference type="Gene3D" id="3.90.1570.30">
    <property type="match status" value="1"/>
</dbReference>
<reference evidence="1 2" key="1">
    <citation type="submission" date="2022-03" db="EMBL/GenBank/DDBJ databases">
        <title>Hymenobactersp. isolated from the air.</title>
        <authorList>
            <person name="Won M."/>
            <person name="Kwon S.-W."/>
        </authorList>
    </citation>
    <scope>NUCLEOTIDE SEQUENCE [LARGE SCALE GENOMIC DNA]</scope>
    <source>
        <strain evidence="1 2">KACC 21982</strain>
    </source>
</reference>
<evidence type="ECO:0000313" key="1">
    <source>
        <dbReference type="EMBL" id="UOG74649.1"/>
    </source>
</evidence>
<organism evidence="1 2">
    <name type="scientific">Hymenobacter tibetensis</name>
    <dbReference type="NCBI Taxonomy" id="497967"/>
    <lineage>
        <taxon>Bacteria</taxon>
        <taxon>Pseudomonadati</taxon>
        <taxon>Bacteroidota</taxon>
        <taxon>Cytophagia</taxon>
        <taxon>Cytophagales</taxon>
        <taxon>Hymenobacteraceae</taxon>
        <taxon>Hymenobacter</taxon>
    </lineage>
</organism>
<proteinExistence type="predicted"/>
<accession>A0ABY4CYQ6</accession>
<name>A0ABY4CYQ6_9BACT</name>
<protein>
    <submittedName>
        <fullName evidence="1">Uncharacterized protein</fullName>
    </submittedName>
</protein>
<evidence type="ECO:0000313" key="2">
    <source>
        <dbReference type="Proteomes" id="UP000831113"/>
    </source>
</evidence>
<keyword evidence="2" id="KW-1185">Reference proteome</keyword>
<gene>
    <name evidence="1" type="ORF">MTX78_21340</name>
</gene>
<sequence>MLSEQTLSERGIRTKYITPAIESAVWNRFSQYLEGVSFTDGKIYVKGKPTARGTRKQADYILYYKPNIPIAIIETKDNQHAVGAGMMQALDYARILDIPFVSAPTTTVFCFMTARPAPMAPWKPSWPLPIFRRRPRCGHATSWPRA</sequence>
<dbReference type="Proteomes" id="UP000831113">
    <property type="component" value="Chromosome"/>
</dbReference>
<dbReference type="EMBL" id="CP094669">
    <property type="protein sequence ID" value="UOG74649.1"/>
    <property type="molecule type" value="Genomic_DNA"/>
</dbReference>